<dbReference type="OrthoDB" id="4369803at2759"/>
<dbReference type="Pfam" id="PF20209">
    <property type="entry name" value="DUF6570"/>
    <property type="match status" value="1"/>
</dbReference>
<dbReference type="AlphaFoldDB" id="A0A9W9LZB7"/>
<comment type="caution">
    <text evidence="2">The sequence shown here is derived from an EMBL/GenBank/DDBJ whole genome shotgun (WGS) entry which is preliminary data.</text>
</comment>
<proteinExistence type="predicted"/>
<organism evidence="2 3">
    <name type="scientific">Penicillium capsulatum</name>
    <dbReference type="NCBI Taxonomy" id="69766"/>
    <lineage>
        <taxon>Eukaryota</taxon>
        <taxon>Fungi</taxon>
        <taxon>Dikarya</taxon>
        <taxon>Ascomycota</taxon>
        <taxon>Pezizomycotina</taxon>
        <taxon>Eurotiomycetes</taxon>
        <taxon>Eurotiomycetidae</taxon>
        <taxon>Eurotiales</taxon>
        <taxon>Aspergillaceae</taxon>
        <taxon>Penicillium</taxon>
    </lineage>
</organism>
<evidence type="ECO:0000313" key="2">
    <source>
        <dbReference type="EMBL" id="KAJ5183746.1"/>
    </source>
</evidence>
<feature type="domain" description="DUF6570" evidence="1">
    <location>
        <begin position="5"/>
        <end position="131"/>
    </location>
</feature>
<dbReference type="EMBL" id="JAPQKO010000001">
    <property type="protein sequence ID" value="KAJ5183746.1"/>
    <property type="molecule type" value="Genomic_DNA"/>
</dbReference>
<dbReference type="Proteomes" id="UP001146351">
    <property type="component" value="Unassembled WGS sequence"/>
</dbReference>
<reference evidence="2" key="1">
    <citation type="submission" date="2022-11" db="EMBL/GenBank/DDBJ databases">
        <authorList>
            <person name="Petersen C."/>
        </authorList>
    </citation>
    <scope>NUCLEOTIDE SEQUENCE</scope>
    <source>
        <strain evidence="2">IBT 21917</strain>
    </source>
</reference>
<evidence type="ECO:0000313" key="3">
    <source>
        <dbReference type="Proteomes" id="UP001146351"/>
    </source>
</evidence>
<dbReference type="InterPro" id="IPR046700">
    <property type="entry name" value="DUF6570"/>
</dbReference>
<accession>A0A9W9LZB7</accession>
<name>A0A9W9LZB7_9EURO</name>
<evidence type="ECO:0000259" key="1">
    <source>
        <dbReference type="Pfam" id="PF20209"/>
    </source>
</evidence>
<protein>
    <recommendedName>
        <fullName evidence="1">DUF6570 domain-containing protein</fullName>
    </recommendedName>
</protein>
<keyword evidence="3" id="KW-1185">Reference proteome</keyword>
<sequence length="145" mass="17303">MQVFLYSHENRMQPSAVDDLPALTQVEEILISRVHVFQEVRLVRGQQYRYRGHIVHFLRKTGRLYEQLPILPQDLNIILLRPSNTTQFHQLDRQFVADYRVRREAIARWLQFLRLRHPGYRDLQISAATLNALPHDDRVDHLLQS</sequence>
<reference evidence="2" key="2">
    <citation type="journal article" date="2023" name="IMA Fungus">
        <title>Comparative genomic study of the Penicillium genus elucidates a diverse pangenome and 15 lateral gene transfer events.</title>
        <authorList>
            <person name="Petersen C."/>
            <person name="Sorensen T."/>
            <person name="Nielsen M.R."/>
            <person name="Sondergaard T.E."/>
            <person name="Sorensen J.L."/>
            <person name="Fitzpatrick D.A."/>
            <person name="Frisvad J.C."/>
            <person name="Nielsen K.L."/>
        </authorList>
    </citation>
    <scope>NUCLEOTIDE SEQUENCE</scope>
    <source>
        <strain evidence="2">IBT 21917</strain>
    </source>
</reference>
<gene>
    <name evidence="2" type="ORF">N7492_001362</name>
</gene>